<dbReference type="OrthoDB" id="6622877at2759"/>
<dbReference type="InParanoid" id="A0A1S3FYI3"/>
<feature type="region of interest" description="Disordered" evidence="2">
    <location>
        <begin position="262"/>
        <end position="282"/>
    </location>
</feature>
<feature type="compositionally biased region" description="Polar residues" evidence="2">
    <location>
        <begin position="76"/>
        <end position="93"/>
    </location>
</feature>
<dbReference type="GO" id="GO:0097539">
    <property type="term" value="C:ciliary transition fiber"/>
    <property type="evidence" value="ECO:0007669"/>
    <property type="project" value="TreeGrafter"/>
</dbReference>
<evidence type="ECO:0000313" key="4">
    <source>
        <dbReference type="RefSeq" id="XP_012881613.1"/>
    </source>
</evidence>
<gene>
    <name evidence="4" type="primary">Cep89</name>
</gene>
<feature type="compositionally biased region" description="Low complexity" evidence="2">
    <location>
        <begin position="172"/>
        <end position="187"/>
    </location>
</feature>
<proteinExistence type="predicted"/>
<dbReference type="FunCoup" id="A0A1S3FYI3">
    <property type="interactions" value="1173"/>
</dbReference>
<keyword evidence="1" id="KW-0175">Coiled coil</keyword>
<feature type="coiled-coil region" evidence="1">
    <location>
        <begin position="295"/>
        <end position="336"/>
    </location>
</feature>
<feature type="compositionally biased region" description="Pro residues" evidence="2">
    <location>
        <begin position="30"/>
        <end position="43"/>
    </location>
</feature>
<dbReference type="PANTHER" id="PTHR36170:SF1">
    <property type="entry name" value="CENTROSOMAL PROTEIN OF 89 KDA"/>
    <property type="match status" value="1"/>
</dbReference>
<dbReference type="GO" id="GO:0007268">
    <property type="term" value="P:chemical synaptic transmission"/>
    <property type="evidence" value="ECO:0007669"/>
    <property type="project" value="InterPro"/>
</dbReference>
<evidence type="ECO:0000313" key="3">
    <source>
        <dbReference type="Proteomes" id="UP000081671"/>
    </source>
</evidence>
<dbReference type="GO" id="GO:0045202">
    <property type="term" value="C:synapse"/>
    <property type="evidence" value="ECO:0007669"/>
    <property type="project" value="GOC"/>
</dbReference>
<dbReference type="InterPro" id="IPR033545">
    <property type="entry name" value="CEP89"/>
</dbReference>
<feature type="region of interest" description="Disordered" evidence="2">
    <location>
        <begin position="135"/>
        <end position="194"/>
    </location>
</feature>
<evidence type="ECO:0000256" key="2">
    <source>
        <dbReference type="SAM" id="MobiDB-lite"/>
    </source>
</evidence>
<dbReference type="GO" id="GO:0007005">
    <property type="term" value="P:mitochondrion organization"/>
    <property type="evidence" value="ECO:0007669"/>
    <property type="project" value="InterPro"/>
</dbReference>
<accession>A0A1S3FYI3</accession>
<dbReference type="KEGG" id="dord:105993027"/>
<feature type="compositionally biased region" description="Acidic residues" evidence="2">
    <location>
        <begin position="159"/>
        <end position="171"/>
    </location>
</feature>
<dbReference type="PANTHER" id="PTHR36170">
    <property type="entry name" value="CENTROSOMAL PROTEIN OF 89 KDA"/>
    <property type="match status" value="1"/>
</dbReference>
<dbReference type="GO" id="GO:0060271">
    <property type="term" value="P:cilium assembly"/>
    <property type="evidence" value="ECO:0007669"/>
    <property type="project" value="InterPro"/>
</dbReference>
<dbReference type="STRING" id="10020.ENSDORP00000013061"/>
<dbReference type="Proteomes" id="UP000081671">
    <property type="component" value="Unplaced"/>
</dbReference>
<sequence length="791" mass="89417">MLLSFRRGRKRQFKHIIHGLLPAASIAPKPAVPRTPPPRSPDPSPERPRSALAAAILATTLTGRTVAIPQPRPRSWSESDTFSIGKDSTTEPQAATAEPRPRLNWENNLGKAISLPSFETLDYREEEDGGMLVSASNKELGDGSAVHSASHRSQVLLSSEEDSEQDGDGLELDGLSSPSPLPSQQDGTYCGLNLKDDRTPLCDKPPPSPASRVQQRCIEITKEKLEELKEENLHLNMKNHNLRAHLKATKKLVKDLQSKLQKLEHGDQGPEEAVQASGQGGETSLALRVPATFELLSLRKHIEELEHENDQLKIIAHRLNVELSRYQTKFRHLSEEESSHVGALPANGPTPPWLVDIKYLSPLLLAYEDRMNEKDQLNATLEEEMRAFRMRVQQVVEENEGLHRVIKNTVVSVVERQQLQTQAELVLEENKLLIEQLMIQENKAQDIHQEQQQEVSKLTKQLMLLEMKSQSQEKELTESKEQLEALQATCQELKTDLDSKIAMDLHTSIVNELQSQLQKEEEKERAELEELMEKLTVLQVQNKSLLLEKKSWASRNKALQANLEQAQKKNRKYQKKIDSLKKHAEKALKNELCAHNYLANLITLTENLAQERDGLKHLGYKKQAALRLEDISHLLTQQEEDFAGKAARYQQELGYLQQMLQDKQEVLDQALQQKRDMEGELEIVWESTFKENRRMRELLQERAGVRASPRAGRGPCLDPGLLDCSSFSYCDVQLPVPATHHSMWEPLPEMKDYGKLQDSQAVCIKKAACGLLPRGTCDRGADDNSDVLSIL</sequence>
<dbReference type="GO" id="GO:0005814">
    <property type="term" value="C:centriole"/>
    <property type="evidence" value="ECO:0007669"/>
    <property type="project" value="InterPro"/>
</dbReference>
<dbReference type="AlphaFoldDB" id="A0A1S3FYI3"/>
<name>A0A1S3FYI3_DIPOR</name>
<dbReference type="GeneID" id="105993027"/>
<keyword evidence="3" id="KW-1185">Reference proteome</keyword>
<feature type="coiled-coil region" evidence="1">
    <location>
        <begin position="364"/>
        <end position="590"/>
    </location>
</feature>
<organism evidence="3 4">
    <name type="scientific">Dipodomys ordii</name>
    <name type="common">Ord's kangaroo rat</name>
    <dbReference type="NCBI Taxonomy" id="10020"/>
    <lineage>
        <taxon>Eukaryota</taxon>
        <taxon>Metazoa</taxon>
        <taxon>Chordata</taxon>
        <taxon>Craniata</taxon>
        <taxon>Vertebrata</taxon>
        <taxon>Euteleostomi</taxon>
        <taxon>Mammalia</taxon>
        <taxon>Eutheria</taxon>
        <taxon>Euarchontoglires</taxon>
        <taxon>Glires</taxon>
        <taxon>Rodentia</taxon>
        <taxon>Castorimorpha</taxon>
        <taxon>Heteromyidae</taxon>
        <taxon>Dipodomyinae</taxon>
        <taxon>Dipodomys</taxon>
    </lineage>
</organism>
<dbReference type="RefSeq" id="XP_012881613.1">
    <property type="nucleotide sequence ID" value="XM_013026159.1"/>
</dbReference>
<evidence type="ECO:0000256" key="1">
    <source>
        <dbReference type="SAM" id="Coils"/>
    </source>
</evidence>
<dbReference type="CTD" id="84902"/>
<reference evidence="4" key="1">
    <citation type="submission" date="2025-08" db="UniProtKB">
        <authorList>
            <consortium name="RefSeq"/>
        </authorList>
    </citation>
    <scope>IDENTIFICATION</scope>
    <source>
        <tissue evidence="4">Kidney</tissue>
    </source>
</reference>
<protein>
    <submittedName>
        <fullName evidence="4">Centrosomal protein of 89 kDa</fullName>
    </submittedName>
</protein>
<feature type="region of interest" description="Disordered" evidence="2">
    <location>
        <begin position="27"/>
        <end position="49"/>
    </location>
</feature>
<feature type="region of interest" description="Disordered" evidence="2">
    <location>
        <begin position="68"/>
        <end position="103"/>
    </location>
</feature>